<dbReference type="Pfam" id="PF03992">
    <property type="entry name" value="ABM"/>
    <property type="match status" value="1"/>
</dbReference>
<dbReference type="SUPFAM" id="SSF54909">
    <property type="entry name" value="Dimeric alpha+beta barrel"/>
    <property type="match status" value="1"/>
</dbReference>
<keyword evidence="2" id="KW-0560">Oxidoreductase</keyword>
<evidence type="ECO:0000313" key="3">
    <source>
        <dbReference type="Proteomes" id="UP000448867"/>
    </source>
</evidence>
<dbReference type="Proteomes" id="UP000448867">
    <property type="component" value="Unassembled WGS sequence"/>
</dbReference>
<keyword evidence="3" id="KW-1185">Reference proteome</keyword>
<evidence type="ECO:0000259" key="1">
    <source>
        <dbReference type="PROSITE" id="PS51725"/>
    </source>
</evidence>
<dbReference type="Gene3D" id="3.30.70.100">
    <property type="match status" value="1"/>
</dbReference>
<comment type="caution">
    <text evidence="2">The sequence shown here is derived from an EMBL/GenBank/DDBJ whole genome shotgun (WGS) entry which is preliminary data.</text>
</comment>
<dbReference type="AlphaFoldDB" id="A0A7X2IXM8"/>
<gene>
    <name evidence="2" type="ORF">GJU40_05065</name>
</gene>
<reference evidence="2 3" key="1">
    <citation type="submission" date="2019-11" db="EMBL/GenBank/DDBJ databases">
        <title>Bacillus lacus genome.</title>
        <authorList>
            <person name="Allen C.J."/>
            <person name="Newman J.D."/>
        </authorList>
    </citation>
    <scope>NUCLEOTIDE SEQUENCE [LARGE SCALE GENOMIC DNA]</scope>
    <source>
        <strain evidence="2 3">KCTC 33946</strain>
    </source>
</reference>
<dbReference type="PANTHER" id="PTHR34474">
    <property type="entry name" value="SIGNAL TRANSDUCTION PROTEIN TRAP"/>
    <property type="match status" value="1"/>
</dbReference>
<proteinExistence type="predicted"/>
<organism evidence="2 3">
    <name type="scientific">Metabacillus lacus</name>
    <dbReference type="NCBI Taxonomy" id="1983721"/>
    <lineage>
        <taxon>Bacteria</taxon>
        <taxon>Bacillati</taxon>
        <taxon>Bacillota</taxon>
        <taxon>Bacilli</taxon>
        <taxon>Bacillales</taxon>
        <taxon>Bacillaceae</taxon>
        <taxon>Metabacillus</taxon>
    </lineage>
</organism>
<dbReference type="GO" id="GO:0004497">
    <property type="term" value="F:monooxygenase activity"/>
    <property type="evidence" value="ECO:0007669"/>
    <property type="project" value="UniProtKB-KW"/>
</dbReference>
<dbReference type="EMBL" id="WKKI01000005">
    <property type="protein sequence ID" value="MRX71545.1"/>
    <property type="molecule type" value="Genomic_DNA"/>
</dbReference>
<dbReference type="PANTHER" id="PTHR34474:SF2">
    <property type="entry name" value="SIGNAL TRANSDUCTION PROTEIN TRAP"/>
    <property type="match status" value="1"/>
</dbReference>
<sequence length="101" mass="12064">MYIVHSTFAVPEEKADEVISIYQNRSRLVDRAEGFVKFLLLQNDKRKGEITVHMEWKEKKHYLSWVQSEEFKKIHELEKKYPDQELAAIVPTIRKFEVVAE</sequence>
<accession>A0A7X2IXM8</accession>
<dbReference type="InterPro" id="IPR011008">
    <property type="entry name" value="Dimeric_a/b-barrel"/>
</dbReference>
<keyword evidence="2" id="KW-0503">Monooxygenase</keyword>
<feature type="domain" description="ABM" evidence="1">
    <location>
        <begin position="2"/>
        <end position="90"/>
    </location>
</feature>
<dbReference type="PROSITE" id="PS51725">
    <property type="entry name" value="ABM"/>
    <property type="match status" value="1"/>
</dbReference>
<evidence type="ECO:0000313" key="2">
    <source>
        <dbReference type="EMBL" id="MRX71545.1"/>
    </source>
</evidence>
<dbReference type="InterPro" id="IPR007138">
    <property type="entry name" value="ABM_dom"/>
</dbReference>
<protein>
    <submittedName>
        <fullName evidence="2">Antibiotic biosynthesis monooxygenase</fullName>
    </submittedName>
</protein>
<dbReference type="OrthoDB" id="2617048at2"/>
<dbReference type="InterPro" id="IPR050404">
    <property type="entry name" value="Heme-degrading_MO"/>
</dbReference>
<dbReference type="RefSeq" id="WP_154306674.1">
    <property type="nucleotide sequence ID" value="NZ_WKKI01000005.1"/>
</dbReference>
<name>A0A7X2IXM8_9BACI</name>